<dbReference type="RefSeq" id="WP_056981865.1">
    <property type="nucleotide sequence ID" value="NZ_BJVK01000008.1"/>
</dbReference>
<keyword evidence="3" id="KW-1185">Reference proteome</keyword>
<evidence type="ECO:0000256" key="1">
    <source>
        <dbReference type="SAM" id="SignalP"/>
    </source>
</evidence>
<protein>
    <recommendedName>
        <fullName evidence="4">Avirulence protein</fullName>
    </recommendedName>
</protein>
<dbReference type="AlphaFoldDB" id="A0A511DTB0"/>
<dbReference type="EMBL" id="BJVK01000008">
    <property type="protein sequence ID" value="GEL28085.1"/>
    <property type="molecule type" value="Genomic_DNA"/>
</dbReference>
<keyword evidence="1" id="KW-0732">Signal</keyword>
<dbReference type="Proteomes" id="UP000321893">
    <property type="component" value="Unassembled WGS sequence"/>
</dbReference>
<dbReference type="OrthoDB" id="6428915at2"/>
<name>A0A511DTB0_LENKE</name>
<feature type="chain" id="PRO_5023109085" description="Avirulence protein" evidence="1">
    <location>
        <begin position="36"/>
        <end position="709"/>
    </location>
</feature>
<dbReference type="Gene3D" id="2.160.10.10">
    <property type="entry name" value="Hexapeptide repeat proteins"/>
    <property type="match status" value="1"/>
</dbReference>
<accession>A0A511DTB0</accession>
<organism evidence="2 3">
    <name type="scientific">Lentilactobacillus kefiri</name>
    <name type="common">Lactobacillus kefiri</name>
    <dbReference type="NCBI Taxonomy" id="33962"/>
    <lineage>
        <taxon>Bacteria</taxon>
        <taxon>Bacillati</taxon>
        <taxon>Bacillota</taxon>
        <taxon>Bacilli</taxon>
        <taxon>Lactobacillales</taxon>
        <taxon>Lactobacillaceae</taxon>
        <taxon>Lentilactobacillus</taxon>
    </lineage>
</organism>
<evidence type="ECO:0000313" key="2">
    <source>
        <dbReference type="EMBL" id="GEL28085.1"/>
    </source>
</evidence>
<evidence type="ECO:0000313" key="3">
    <source>
        <dbReference type="Proteomes" id="UP000321893"/>
    </source>
</evidence>
<sequence length="709" mass="78097">MENQEHTYKSTKQLGFLVVLMFALVAILSFKPAFASGETSSDATTSELNTNLTVRPFKLGNTTIDQNNAHHYETAHFNFYWGDSDNASKVTQSYLKEAGTLMEQIWQVYIGEMKMTPPVYAINKPYSQQKPYKINVLLIDTGFKDLQQGWAYADRDSQSYPYFVAQVAALTPNKDWWGSAVPHEFGHDFQFAQGNNSWNDGIYLTAWYEPVANWFREEYAYSDVYRNSGNHLGTSLSEMYLRATMLTPVNGRAFYEAWPLLLFLQHNPDHLDMSTNLMKALLTNGDKSNPNQTFYQILRANTPKVDQKTLFGDYASRVASLEWAGSATKSYSPKKLYQTAFKKLLKNRNLYWQQFYTQMNKVSKTSNLYRVPNERAPQGNAFNVIQLHPEFKKGKSSTSVGVKLTGLSKKAGADWRARLIVQPKDGSAAKYSSLFKSGQTKSIKAKTSDKVYLSVAATPSTQDIDDNTFGLPIDSEKFTEMNHPYSTKARYPYQIRLSHAAPATRPNISTKGIKGHHTKQGGFVANTASVSKTVKVSKGSAVLGNAKVSGHVKLTGHATVRDNATVKGNVRLSGHALVEGKSKVSDNVKVKDYGIVDGQAIVSGNAQITKMAIVKDGAHVSDHAVVTDSALVSGNYSVLDHARMEGMAIGGGGTGKSESGLAGTAEATGDFFDDSGYLVQAGTLSGYEVISTSLDQYKNGYINPKNASK</sequence>
<feature type="signal peptide" evidence="1">
    <location>
        <begin position="1"/>
        <end position="35"/>
    </location>
</feature>
<gene>
    <name evidence="2" type="ORF">LKE01_09050</name>
</gene>
<dbReference type="InterPro" id="IPR011004">
    <property type="entry name" value="Trimer_LpxA-like_sf"/>
</dbReference>
<dbReference type="STRING" id="1423764.FC95_GL001150"/>
<evidence type="ECO:0008006" key="4">
    <source>
        <dbReference type="Google" id="ProtNLM"/>
    </source>
</evidence>
<reference evidence="2" key="1">
    <citation type="submission" date="2019-07" db="EMBL/GenBank/DDBJ databases">
        <title>Whole genome shotgun sequence of Lactobacillus kefiri NBRC 15888.</title>
        <authorList>
            <person name="Hosoyama A."/>
            <person name="Uohara A."/>
            <person name="Ohji S."/>
            <person name="Ichikawa N."/>
        </authorList>
    </citation>
    <scope>NUCLEOTIDE SEQUENCE [LARGE SCALE GENOMIC DNA]</scope>
    <source>
        <strain evidence="2">NBRC 15888</strain>
    </source>
</reference>
<comment type="caution">
    <text evidence="2">The sequence shown here is derived from an EMBL/GenBank/DDBJ whole genome shotgun (WGS) entry which is preliminary data.</text>
</comment>
<dbReference type="SUPFAM" id="SSF51161">
    <property type="entry name" value="Trimeric LpxA-like enzymes"/>
    <property type="match status" value="1"/>
</dbReference>
<proteinExistence type="predicted"/>